<proteinExistence type="predicted"/>
<dbReference type="Proteomes" id="UP001595530">
    <property type="component" value="Unassembled WGS sequence"/>
</dbReference>
<organism evidence="1 2">
    <name type="scientific">Undibacterium arcticum</name>
    <dbReference type="NCBI Taxonomy" id="1762892"/>
    <lineage>
        <taxon>Bacteria</taxon>
        <taxon>Pseudomonadati</taxon>
        <taxon>Pseudomonadota</taxon>
        <taxon>Betaproteobacteria</taxon>
        <taxon>Burkholderiales</taxon>
        <taxon>Oxalobacteraceae</taxon>
        <taxon>Undibacterium</taxon>
    </lineage>
</organism>
<accession>A0ABV7F2X4</accession>
<sequence length="271" mass="30736">MFTETFNALIKEAQFTKEMLGSGATQIRNANYAAKGVYFQAFTSLSTGLERIGKLCLMLDHFIDHNGQFPDFNYMKNEIGHKIGVIYEKSLVVASKRSISMQFLRKLDDPIHQAILRILAEFAQGDRYSNIDLIVGAKRQSDPIASWFTQVDIPLYATRVSRNKKEAIDGNATAIAAMLAPHAMVRHTSETGDEITDVEDASRRTGMQTAVAPFRQLYVLQVIRYWVELLSSLQYTAMQTGSEDIPFFSEVFAPFYNDDSYIRTRKTWDTV</sequence>
<comment type="caution">
    <text evidence="1">The sequence shown here is derived from an EMBL/GenBank/DDBJ whole genome shotgun (WGS) entry which is preliminary data.</text>
</comment>
<evidence type="ECO:0000313" key="2">
    <source>
        <dbReference type="Proteomes" id="UP001595530"/>
    </source>
</evidence>
<keyword evidence="2" id="KW-1185">Reference proteome</keyword>
<dbReference type="EMBL" id="JBHRTP010000051">
    <property type="protein sequence ID" value="MFC3109413.1"/>
    <property type="molecule type" value="Genomic_DNA"/>
</dbReference>
<evidence type="ECO:0000313" key="1">
    <source>
        <dbReference type="EMBL" id="MFC3109413.1"/>
    </source>
</evidence>
<gene>
    <name evidence="1" type="ORF">ACFOFO_15830</name>
</gene>
<protein>
    <submittedName>
        <fullName evidence="1">Uncharacterized protein</fullName>
    </submittedName>
</protein>
<name>A0ABV7F2X4_9BURK</name>
<dbReference type="RefSeq" id="WP_390331988.1">
    <property type="nucleotide sequence ID" value="NZ_JBHRTP010000051.1"/>
</dbReference>
<reference evidence="2" key="1">
    <citation type="journal article" date="2019" name="Int. J. Syst. Evol. Microbiol.">
        <title>The Global Catalogue of Microorganisms (GCM) 10K type strain sequencing project: providing services to taxonomists for standard genome sequencing and annotation.</title>
        <authorList>
            <consortium name="The Broad Institute Genomics Platform"/>
            <consortium name="The Broad Institute Genome Sequencing Center for Infectious Disease"/>
            <person name="Wu L."/>
            <person name="Ma J."/>
        </authorList>
    </citation>
    <scope>NUCLEOTIDE SEQUENCE [LARGE SCALE GENOMIC DNA]</scope>
    <source>
        <strain evidence="2">KCTC 42986</strain>
    </source>
</reference>